<evidence type="ECO:0000256" key="1">
    <source>
        <dbReference type="SAM" id="MobiDB-lite"/>
    </source>
</evidence>
<proteinExistence type="predicted"/>
<sequence length="377" mass="41521">PNVVNLGIDTVPNVVNLSIDTVPNVVNLGIDTIPNVVNLGTATVPNVVNLSIDTVPNVVNLGIATVPNVNLSIATVPNVVNLGNNKRPTPVESGLTETVSSVLRETKSGDSVPRFRETNTRNPKNNVRRLHSLLRFKLAVSTSTGLPTSSQRRLLRTNQFVSSSSSRDYLDDRTRKRIRHRSSLPSHDSISNPAGFGFRGIGSSKMKNARSSSLSSVSAPQTLENISHCFGSSECDTSWMASVTRNHSSTDFPNEINDGSEDKYEEVENEESDRDDINCRAFPKTHPHVPKNTVENEVPETANGSDITIAPQEPPSENEDEMMPLYLNLLGPARECWKIHQKLRQEGLKVPFKTLNRALLTPTEMRELNELKEVQTT</sequence>
<feature type="compositionally biased region" description="Polar residues" evidence="1">
    <location>
        <begin position="183"/>
        <end position="192"/>
    </location>
</feature>
<dbReference type="Proteomes" id="UP000694941">
    <property type="component" value="Unplaced"/>
</dbReference>
<gene>
    <name evidence="3" type="primary">LOC111089580</name>
</gene>
<dbReference type="RefSeq" id="XP_022258055.1">
    <property type="nucleotide sequence ID" value="XM_022402347.1"/>
</dbReference>
<evidence type="ECO:0000313" key="3">
    <source>
        <dbReference type="RefSeq" id="XP_022258055.1"/>
    </source>
</evidence>
<name>A0ABM1TQ99_LIMPO</name>
<keyword evidence="2" id="KW-1185">Reference proteome</keyword>
<organism evidence="2 3">
    <name type="scientific">Limulus polyphemus</name>
    <name type="common">Atlantic horseshoe crab</name>
    <dbReference type="NCBI Taxonomy" id="6850"/>
    <lineage>
        <taxon>Eukaryota</taxon>
        <taxon>Metazoa</taxon>
        <taxon>Ecdysozoa</taxon>
        <taxon>Arthropoda</taxon>
        <taxon>Chelicerata</taxon>
        <taxon>Merostomata</taxon>
        <taxon>Xiphosura</taxon>
        <taxon>Limulidae</taxon>
        <taxon>Limulus</taxon>
    </lineage>
</organism>
<dbReference type="GeneID" id="111089580"/>
<feature type="compositionally biased region" description="Acidic residues" evidence="1">
    <location>
        <begin position="263"/>
        <end position="274"/>
    </location>
</feature>
<protein>
    <submittedName>
        <fullName evidence="3">Uncharacterized protein LOC111089580</fullName>
    </submittedName>
</protein>
<feature type="region of interest" description="Disordered" evidence="1">
    <location>
        <begin position="245"/>
        <end position="274"/>
    </location>
</feature>
<feature type="compositionally biased region" description="Basic and acidic residues" evidence="1">
    <location>
        <begin position="104"/>
        <end position="119"/>
    </location>
</feature>
<feature type="region of interest" description="Disordered" evidence="1">
    <location>
        <begin position="91"/>
        <end position="122"/>
    </location>
</feature>
<evidence type="ECO:0000313" key="2">
    <source>
        <dbReference type="Proteomes" id="UP000694941"/>
    </source>
</evidence>
<feature type="region of interest" description="Disordered" evidence="1">
    <location>
        <begin position="165"/>
        <end position="196"/>
    </location>
</feature>
<feature type="non-terminal residue" evidence="3">
    <location>
        <position position="1"/>
    </location>
</feature>
<accession>A0ABM1TQ99</accession>
<reference evidence="3" key="1">
    <citation type="submission" date="2025-08" db="UniProtKB">
        <authorList>
            <consortium name="RefSeq"/>
        </authorList>
    </citation>
    <scope>IDENTIFICATION</scope>
    <source>
        <tissue evidence="3">Muscle</tissue>
    </source>
</reference>